<sequence length="351" mass="38433">MRTQVLIIGGGFAGASTAQALEKKGIKTILVDKKNYFEVTYAVLRDVAAPSKNRGQSRKLYSEFIDGQFVQGTVMALQANCASLENGQTIYFEKVIIASGSRYPSLPLAKSVNAITLNNRNEELTHYHKQLKDASAVLIIGGGVVGVELAGELAYAMPHLKITLAHNGTHLLNGFKSKASKKALEQLTRLGVRVEFDAHYQANESGFKDEKTRKKISPDIAFSATGVVPNNEFLKQHFAHILNKQGHVIVDENLKVVGQRNMFAIGDIADVGEAKLGYLAVEQGKHLANSIAKQLLGNNLKSYKRHPFMALVPTGQETGIVQLPFMVSTWKPLVNIKQKDLFISKTFDGMA</sequence>
<keyword evidence="4" id="KW-0560">Oxidoreductase</keyword>
<evidence type="ECO:0000256" key="4">
    <source>
        <dbReference type="ARBA" id="ARBA00023002"/>
    </source>
</evidence>
<name>A0A167D978_9GAMM</name>
<protein>
    <recommendedName>
        <fullName evidence="5">FAD/NAD(P)-binding domain-containing protein</fullName>
    </recommendedName>
</protein>
<dbReference type="AlphaFoldDB" id="A0A167D978"/>
<dbReference type="PANTHER" id="PTHR43735">
    <property type="entry name" value="APOPTOSIS-INDUCING FACTOR 1"/>
    <property type="match status" value="1"/>
</dbReference>
<proteinExistence type="inferred from homology"/>
<dbReference type="Gene3D" id="3.50.50.100">
    <property type="match status" value="1"/>
</dbReference>
<comment type="caution">
    <text evidence="6">The sequence shown here is derived from an EMBL/GenBank/DDBJ whole genome shotgun (WGS) entry which is preliminary data.</text>
</comment>
<keyword evidence="2" id="KW-0285">Flavoprotein</keyword>
<keyword evidence="3" id="KW-0274">FAD</keyword>
<dbReference type="GO" id="GO:0004174">
    <property type="term" value="F:electron-transferring-flavoprotein dehydrogenase activity"/>
    <property type="evidence" value="ECO:0007669"/>
    <property type="project" value="TreeGrafter"/>
</dbReference>
<dbReference type="Proteomes" id="UP000076643">
    <property type="component" value="Unassembled WGS sequence"/>
</dbReference>
<evidence type="ECO:0000313" key="6">
    <source>
        <dbReference type="EMBL" id="KZN48565.1"/>
    </source>
</evidence>
<evidence type="ECO:0000259" key="5">
    <source>
        <dbReference type="Pfam" id="PF07992"/>
    </source>
</evidence>
<comment type="similarity">
    <text evidence="1">Belongs to the FAD-dependent oxidoreductase family.</text>
</comment>
<dbReference type="RefSeq" id="WP_063364483.1">
    <property type="nucleotide sequence ID" value="NZ_AQHB01000041.1"/>
</dbReference>
<gene>
    <name evidence="6" type="ORF">N475_05935</name>
</gene>
<keyword evidence="7" id="KW-1185">Reference proteome</keyword>
<reference evidence="6 7" key="1">
    <citation type="submission" date="2013-07" db="EMBL/GenBank/DDBJ databases">
        <title>Comparative Genomic and Metabolomic Analysis of Twelve Strains of Pseudoalteromonas luteoviolacea.</title>
        <authorList>
            <person name="Vynne N.G."/>
            <person name="Mansson M."/>
            <person name="Gram L."/>
        </authorList>
    </citation>
    <scope>NUCLEOTIDE SEQUENCE [LARGE SCALE GENOMIC DNA]</scope>
    <source>
        <strain evidence="6 7">DSM 6061</strain>
    </source>
</reference>
<evidence type="ECO:0000313" key="7">
    <source>
        <dbReference type="Proteomes" id="UP000076643"/>
    </source>
</evidence>
<dbReference type="GO" id="GO:0005737">
    <property type="term" value="C:cytoplasm"/>
    <property type="evidence" value="ECO:0007669"/>
    <property type="project" value="TreeGrafter"/>
</dbReference>
<evidence type="ECO:0000256" key="3">
    <source>
        <dbReference type="ARBA" id="ARBA00022827"/>
    </source>
</evidence>
<accession>A0A167D978</accession>
<dbReference type="PANTHER" id="PTHR43735:SF3">
    <property type="entry name" value="FERROPTOSIS SUPPRESSOR PROTEIN 1"/>
    <property type="match status" value="1"/>
</dbReference>
<dbReference type="SUPFAM" id="SSF51905">
    <property type="entry name" value="FAD/NAD(P)-binding domain"/>
    <property type="match status" value="1"/>
</dbReference>
<evidence type="ECO:0000256" key="2">
    <source>
        <dbReference type="ARBA" id="ARBA00022630"/>
    </source>
</evidence>
<dbReference type="InterPro" id="IPR036188">
    <property type="entry name" value="FAD/NAD-bd_sf"/>
</dbReference>
<feature type="domain" description="FAD/NAD(P)-binding" evidence="5">
    <location>
        <begin position="4"/>
        <end position="284"/>
    </location>
</feature>
<dbReference type="InterPro" id="IPR023753">
    <property type="entry name" value="FAD/NAD-binding_dom"/>
</dbReference>
<organism evidence="6 7">
    <name type="scientific">Pseudoalteromonas luteoviolacea DSM 6061</name>
    <dbReference type="NCBI Taxonomy" id="1365250"/>
    <lineage>
        <taxon>Bacteria</taxon>
        <taxon>Pseudomonadati</taxon>
        <taxon>Pseudomonadota</taxon>
        <taxon>Gammaproteobacteria</taxon>
        <taxon>Alteromonadales</taxon>
        <taxon>Pseudoalteromonadaceae</taxon>
        <taxon>Pseudoalteromonas</taxon>
    </lineage>
</organism>
<dbReference type="PRINTS" id="PR00368">
    <property type="entry name" value="FADPNR"/>
</dbReference>
<dbReference type="PRINTS" id="PR00469">
    <property type="entry name" value="PNDRDTASEII"/>
</dbReference>
<evidence type="ECO:0000256" key="1">
    <source>
        <dbReference type="ARBA" id="ARBA00006442"/>
    </source>
</evidence>
<dbReference type="PATRIC" id="fig|1365250.3.peg.37"/>
<dbReference type="GO" id="GO:0050660">
    <property type="term" value="F:flavin adenine dinucleotide binding"/>
    <property type="evidence" value="ECO:0007669"/>
    <property type="project" value="TreeGrafter"/>
</dbReference>
<dbReference type="EMBL" id="AUYB01000002">
    <property type="protein sequence ID" value="KZN48565.1"/>
    <property type="molecule type" value="Genomic_DNA"/>
</dbReference>
<dbReference type="Pfam" id="PF07992">
    <property type="entry name" value="Pyr_redox_2"/>
    <property type="match status" value="1"/>
</dbReference>